<keyword evidence="2" id="KW-1185">Reference proteome</keyword>
<sequence length="210" mass="23026">MANVVNDSILDFASIDELFYDLAEGQFLDSWTAETDSSNDSFTADCKFLLSTVLNIPGESIFQLPEDVAEVYTTPSQFPSSGTMPTLPLQPCLTHEYSEAQECSPTYLPTLASNITSTEHCQCIYLDTPVAVAAPRPLEEYSEGPGRSRSVGRACKSTIKTTTTIKGICKPKSESKLAKQPFKFGSLNSSLLEEMNQSIEQLAQQLRMNS</sequence>
<name>A0A250WXN8_9CHLO</name>
<organism evidence="1 2">
    <name type="scientific">Chlamydomonas eustigma</name>
    <dbReference type="NCBI Taxonomy" id="1157962"/>
    <lineage>
        <taxon>Eukaryota</taxon>
        <taxon>Viridiplantae</taxon>
        <taxon>Chlorophyta</taxon>
        <taxon>core chlorophytes</taxon>
        <taxon>Chlorophyceae</taxon>
        <taxon>CS clade</taxon>
        <taxon>Chlamydomonadales</taxon>
        <taxon>Chlamydomonadaceae</taxon>
        <taxon>Chlamydomonas</taxon>
    </lineage>
</organism>
<comment type="caution">
    <text evidence="1">The sequence shown here is derived from an EMBL/GenBank/DDBJ whole genome shotgun (WGS) entry which is preliminary data.</text>
</comment>
<proteinExistence type="predicted"/>
<gene>
    <name evidence="1" type="ORF">CEUSTIGMA_g3025.t1</name>
</gene>
<accession>A0A250WXN8</accession>
<reference evidence="1 2" key="1">
    <citation type="submission" date="2017-08" db="EMBL/GenBank/DDBJ databases">
        <title>Acidophilic green algal genome provides insights into adaptation to an acidic environment.</title>
        <authorList>
            <person name="Hirooka S."/>
            <person name="Hirose Y."/>
            <person name="Kanesaki Y."/>
            <person name="Higuchi S."/>
            <person name="Fujiwara T."/>
            <person name="Onuma R."/>
            <person name="Era A."/>
            <person name="Ohbayashi R."/>
            <person name="Uzuka A."/>
            <person name="Nozaki H."/>
            <person name="Yoshikawa H."/>
            <person name="Miyagishima S.Y."/>
        </authorList>
    </citation>
    <scope>NUCLEOTIDE SEQUENCE [LARGE SCALE GENOMIC DNA]</scope>
    <source>
        <strain evidence="1 2">NIES-2499</strain>
    </source>
</reference>
<protein>
    <submittedName>
        <fullName evidence="1">Uncharacterized protein</fullName>
    </submittedName>
</protein>
<evidence type="ECO:0000313" key="2">
    <source>
        <dbReference type="Proteomes" id="UP000232323"/>
    </source>
</evidence>
<dbReference type="AlphaFoldDB" id="A0A250WXN8"/>
<evidence type="ECO:0000313" key="1">
    <source>
        <dbReference type="EMBL" id="GAX75581.1"/>
    </source>
</evidence>
<dbReference type="Proteomes" id="UP000232323">
    <property type="component" value="Unassembled WGS sequence"/>
</dbReference>
<dbReference type="EMBL" id="BEGY01000013">
    <property type="protein sequence ID" value="GAX75581.1"/>
    <property type="molecule type" value="Genomic_DNA"/>
</dbReference>